<dbReference type="GO" id="GO:0003700">
    <property type="term" value="F:DNA-binding transcription factor activity"/>
    <property type="evidence" value="ECO:0007669"/>
    <property type="project" value="TreeGrafter"/>
</dbReference>
<gene>
    <name evidence="6" type="ORF">EV192_110213</name>
</gene>
<comment type="caution">
    <text evidence="6">The sequence shown here is derived from an EMBL/GenBank/DDBJ whole genome shotgun (WGS) entry which is preliminary data.</text>
</comment>
<dbReference type="Pfam" id="PF21943">
    <property type="entry name" value="TetR_C_46"/>
    <property type="match status" value="1"/>
</dbReference>
<evidence type="ECO:0000256" key="1">
    <source>
        <dbReference type="ARBA" id="ARBA00023015"/>
    </source>
</evidence>
<feature type="DNA-binding region" description="H-T-H motif" evidence="4">
    <location>
        <begin position="36"/>
        <end position="55"/>
    </location>
</feature>
<evidence type="ECO:0000259" key="5">
    <source>
        <dbReference type="PROSITE" id="PS50977"/>
    </source>
</evidence>
<evidence type="ECO:0000256" key="4">
    <source>
        <dbReference type="PROSITE-ProRule" id="PRU00335"/>
    </source>
</evidence>
<evidence type="ECO:0000313" key="7">
    <source>
        <dbReference type="Proteomes" id="UP000295680"/>
    </source>
</evidence>
<evidence type="ECO:0000313" key="6">
    <source>
        <dbReference type="EMBL" id="TCO53624.1"/>
    </source>
</evidence>
<evidence type="ECO:0000256" key="3">
    <source>
        <dbReference type="ARBA" id="ARBA00023163"/>
    </source>
</evidence>
<proteinExistence type="predicted"/>
<accession>A0A4R2J5K9</accession>
<dbReference type="EMBL" id="SLWS01000010">
    <property type="protein sequence ID" value="TCO53624.1"/>
    <property type="molecule type" value="Genomic_DNA"/>
</dbReference>
<name>A0A4R2J5K9_9PSEU</name>
<dbReference type="InterPro" id="IPR009057">
    <property type="entry name" value="Homeodomain-like_sf"/>
</dbReference>
<organism evidence="6 7">
    <name type="scientific">Actinocrispum wychmicini</name>
    <dbReference type="NCBI Taxonomy" id="1213861"/>
    <lineage>
        <taxon>Bacteria</taxon>
        <taxon>Bacillati</taxon>
        <taxon>Actinomycetota</taxon>
        <taxon>Actinomycetes</taxon>
        <taxon>Pseudonocardiales</taxon>
        <taxon>Pseudonocardiaceae</taxon>
        <taxon>Actinocrispum</taxon>
    </lineage>
</organism>
<keyword evidence="2 4" id="KW-0238">DNA-binding</keyword>
<sequence length="208" mass="22838">MTQVRTARRMTPEQRRRQLLEAAISLYGQRPYEQVSVDDIVAAADVSRPLFYRYFSGPSEIYVAALRFAADGLIAKFAAPAEGPLLAQLRSLIGEFIAFAEAHSAAFIALLRGGSVVATAETGAVVDDVRRHAVAEILTRTGVTEPSPLALLTLNCWTAVVEGTTLTWLQERDLPRDELEDWLVDQLVAMVTVTANRDPDVARTLRSL</sequence>
<dbReference type="PROSITE" id="PS50977">
    <property type="entry name" value="HTH_TETR_2"/>
    <property type="match status" value="1"/>
</dbReference>
<dbReference type="AlphaFoldDB" id="A0A4R2J5K9"/>
<dbReference type="InterPro" id="IPR054129">
    <property type="entry name" value="DesT_TetR_C"/>
</dbReference>
<feature type="domain" description="HTH tetR-type" evidence="5">
    <location>
        <begin position="13"/>
        <end position="73"/>
    </location>
</feature>
<keyword evidence="1" id="KW-0805">Transcription regulation</keyword>
<dbReference type="SUPFAM" id="SSF46689">
    <property type="entry name" value="Homeodomain-like"/>
    <property type="match status" value="1"/>
</dbReference>
<evidence type="ECO:0000256" key="2">
    <source>
        <dbReference type="ARBA" id="ARBA00023125"/>
    </source>
</evidence>
<reference evidence="6 7" key="1">
    <citation type="submission" date="2019-03" db="EMBL/GenBank/DDBJ databases">
        <title>Genomic Encyclopedia of Type Strains, Phase IV (KMG-IV): sequencing the most valuable type-strain genomes for metagenomic binning, comparative biology and taxonomic classification.</title>
        <authorList>
            <person name="Goeker M."/>
        </authorList>
    </citation>
    <scope>NUCLEOTIDE SEQUENCE [LARGE SCALE GENOMIC DNA]</scope>
    <source>
        <strain evidence="6 7">DSM 45934</strain>
    </source>
</reference>
<keyword evidence="3" id="KW-0804">Transcription</keyword>
<keyword evidence="7" id="KW-1185">Reference proteome</keyword>
<dbReference type="InterPro" id="IPR050109">
    <property type="entry name" value="HTH-type_TetR-like_transc_reg"/>
</dbReference>
<dbReference type="GO" id="GO:0000976">
    <property type="term" value="F:transcription cis-regulatory region binding"/>
    <property type="evidence" value="ECO:0007669"/>
    <property type="project" value="TreeGrafter"/>
</dbReference>
<protein>
    <submittedName>
        <fullName evidence="6">TetR family transcriptional regulator</fullName>
    </submittedName>
</protein>
<dbReference type="Pfam" id="PF00440">
    <property type="entry name" value="TetR_N"/>
    <property type="match status" value="1"/>
</dbReference>
<dbReference type="Proteomes" id="UP000295680">
    <property type="component" value="Unassembled WGS sequence"/>
</dbReference>
<dbReference type="PANTHER" id="PTHR30055:SF174">
    <property type="entry name" value="TRANSCRIPTIONAL REGULATORY PROTEIN (PROBABLY TETR-FAMILY)-RELATED"/>
    <property type="match status" value="1"/>
</dbReference>
<dbReference type="InterPro" id="IPR001647">
    <property type="entry name" value="HTH_TetR"/>
</dbReference>
<dbReference type="PANTHER" id="PTHR30055">
    <property type="entry name" value="HTH-TYPE TRANSCRIPTIONAL REGULATOR RUTR"/>
    <property type="match status" value="1"/>
</dbReference>
<dbReference type="Gene3D" id="1.10.357.10">
    <property type="entry name" value="Tetracycline Repressor, domain 2"/>
    <property type="match status" value="1"/>
</dbReference>